<dbReference type="NCBIfam" id="NF002367">
    <property type="entry name" value="PRK01346.1-4"/>
    <property type="match status" value="1"/>
</dbReference>
<dbReference type="Pfam" id="PF17668">
    <property type="entry name" value="Acetyltransf_17"/>
    <property type="match status" value="1"/>
</dbReference>
<dbReference type="RefSeq" id="WP_377862162.1">
    <property type="nucleotide sequence ID" value="NZ_JBHLZU010000033.1"/>
</dbReference>
<comment type="similarity">
    <text evidence="1 4">Belongs to the acetyltransferase Eis family.</text>
</comment>
<dbReference type="InterPro" id="IPR000182">
    <property type="entry name" value="GNAT_dom"/>
</dbReference>
<dbReference type="PANTHER" id="PTHR37817">
    <property type="entry name" value="N-ACETYLTRANSFERASE EIS"/>
    <property type="match status" value="1"/>
</dbReference>
<feature type="domain" description="N-acetyltransferase" evidence="5">
    <location>
        <begin position="6"/>
        <end position="154"/>
    </location>
</feature>
<dbReference type="SUPFAM" id="SSF55729">
    <property type="entry name" value="Acyl-CoA N-acyltransferases (Nat)"/>
    <property type="match status" value="1"/>
</dbReference>
<dbReference type="Gene3D" id="3.30.1050.10">
    <property type="entry name" value="SCP2 sterol-binding domain"/>
    <property type="match status" value="1"/>
</dbReference>
<evidence type="ECO:0000256" key="3">
    <source>
        <dbReference type="ARBA" id="ARBA00023315"/>
    </source>
</evidence>
<dbReference type="InterPro" id="IPR016181">
    <property type="entry name" value="Acyl_CoA_acyltransferase"/>
</dbReference>
<evidence type="ECO:0000256" key="2">
    <source>
        <dbReference type="ARBA" id="ARBA00022679"/>
    </source>
</evidence>
<evidence type="ECO:0000313" key="7">
    <source>
        <dbReference type="Proteomes" id="UP001589693"/>
    </source>
</evidence>
<dbReference type="InterPro" id="IPR036527">
    <property type="entry name" value="SCP2_sterol-bd_dom_sf"/>
</dbReference>
<dbReference type="Gene3D" id="3.40.630.30">
    <property type="match status" value="2"/>
</dbReference>
<evidence type="ECO:0000259" key="5">
    <source>
        <dbReference type="PROSITE" id="PS51186"/>
    </source>
</evidence>
<proteinExistence type="inferred from homology"/>
<feature type="active site" description="Proton acceptor; via carboxylate" evidence="4">
    <location>
        <position position="407"/>
    </location>
</feature>
<dbReference type="InterPro" id="IPR051554">
    <property type="entry name" value="Acetyltransferase_Eis"/>
</dbReference>
<dbReference type="HAMAP" id="MF_01812">
    <property type="entry name" value="Eis"/>
    <property type="match status" value="1"/>
</dbReference>
<dbReference type="EMBL" id="JBHLZU010000033">
    <property type="protein sequence ID" value="MFB9909331.1"/>
    <property type="molecule type" value="Genomic_DNA"/>
</dbReference>
<reference evidence="6 7" key="1">
    <citation type="submission" date="2024-09" db="EMBL/GenBank/DDBJ databases">
        <authorList>
            <person name="Sun Q."/>
            <person name="Mori K."/>
        </authorList>
    </citation>
    <scope>NUCLEOTIDE SEQUENCE [LARGE SCALE GENOMIC DNA]</scope>
    <source>
        <strain evidence="6 7">TBRC 7907</strain>
    </source>
</reference>
<evidence type="ECO:0000256" key="1">
    <source>
        <dbReference type="ARBA" id="ARBA00009213"/>
    </source>
</evidence>
<feature type="binding site" evidence="4">
    <location>
        <begin position="121"/>
        <end position="122"/>
    </location>
    <ligand>
        <name>acetyl-CoA</name>
        <dbReference type="ChEBI" id="CHEBI:57288"/>
    </ligand>
</feature>
<comment type="caution">
    <text evidence="4">Lacks conserved residue(s) required for the propagation of feature annotation.</text>
</comment>
<dbReference type="PANTHER" id="PTHR37817:SF1">
    <property type="entry name" value="N-ACETYLTRANSFERASE EIS"/>
    <property type="match status" value="1"/>
</dbReference>
<dbReference type="InterPro" id="IPR025559">
    <property type="entry name" value="Eis_dom"/>
</dbReference>
<dbReference type="PROSITE" id="PS51186">
    <property type="entry name" value="GNAT"/>
    <property type="match status" value="1"/>
</dbReference>
<dbReference type="Pfam" id="PF13530">
    <property type="entry name" value="SCP2_2"/>
    <property type="match status" value="1"/>
</dbReference>
<keyword evidence="7" id="KW-1185">Reference proteome</keyword>
<organism evidence="6 7">
    <name type="scientific">Allokutzneria oryzae</name>
    <dbReference type="NCBI Taxonomy" id="1378989"/>
    <lineage>
        <taxon>Bacteria</taxon>
        <taxon>Bacillati</taxon>
        <taxon>Actinomycetota</taxon>
        <taxon>Actinomycetes</taxon>
        <taxon>Pseudonocardiales</taxon>
        <taxon>Pseudonocardiaceae</taxon>
        <taxon>Allokutzneria</taxon>
    </lineage>
</organism>
<dbReference type="Pfam" id="PF13527">
    <property type="entry name" value="Acetyltransf_9"/>
    <property type="match status" value="1"/>
</dbReference>
<sequence>MTTVTPRIRSLTETDFDAFHDATSSAFLFPATDAARQRERDLFDLRRFHGAFDGDEMIGGAGILSKNMTLPGTGMRPVAAVTAVGTTPDNRRRGVLTGLMRAQLDQLHNDAAEPIATLWCSEAGIYGRFGYGLATTRFFTTVPRGATFMSTVDCGSDRVRELPREAALVAFKEVYNRVAPRRIGWLSRTDASWEQWYLDDEQQRGRYSPMRFAVHPNAYAAYRVRSNWTISGPRHELVAHEIVSADPVSHAAIWRYLLDIDLIGEMKYDNLAMDDPLPHMLVDYRAADRRIGDALWIRLVDVDRALTERRYSAPAALVVELTDAFCPWNAGRWRLTVDADGVAQVRRTESSPDLAMDVADLGALFLGGTSAVALAGAGRVKEVEPGSLVRLAMAFATEHQPSCAELF</sequence>
<keyword evidence="2 4" id="KW-0808">Transferase</keyword>
<dbReference type="InterPro" id="IPR022902">
    <property type="entry name" value="NAcTrfase_Eis"/>
</dbReference>
<comment type="subunit">
    <text evidence="4">Homohexamer; trimer of dimers.</text>
</comment>
<comment type="caution">
    <text evidence="6">The sequence shown here is derived from an EMBL/GenBank/DDBJ whole genome shotgun (WGS) entry which is preliminary data.</text>
</comment>
<feature type="active site" description="Proton donor" evidence="4">
    <location>
        <position position="126"/>
    </location>
</feature>
<evidence type="ECO:0000256" key="4">
    <source>
        <dbReference type="HAMAP-Rule" id="MF_01812"/>
    </source>
</evidence>
<keyword evidence="3 4" id="KW-0012">Acyltransferase</keyword>
<dbReference type="Proteomes" id="UP001589693">
    <property type="component" value="Unassembled WGS sequence"/>
</dbReference>
<name>A0ABV6ABP3_9PSEU</name>
<gene>
    <name evidence="6" type="ORF">ACFFQA_35810</name>
</gene>
<dbReference type="InterPro" id="IPR041380">
    <property type="entry name" value="Acetyltransf_17"/>
</dbReference>
<feature type="binding site" evidence="4">
    <location>
        <begin position="92"/>
        <end position="97"/>
    </location>
    <ligand>
        <name>acetyl-CoA</name>
        <dbReference type="ChEBI" id="CHEBI:57288"/>
    </ligand>
</feature>
<dbReference type="SUPFAM" id="SSF55718">
    <property type="entry name" value="SCP-like"/>
    <property type="match status" value="1"/>
</dbReference>
<accession>A0ABV6ABP3</accession>
<protein>
    <submittedName>
        <fullName evidence="6">GNAT family N-acetyltransferase</fullName>
    </submittedName>
</protein>
<evidence type="ECO:0000313" key="6">
    <source>
        <dbReference type="EMBL" id="MFB9909331.1"/>
    </source>
</evidence>